<feature type="transmembrane region" description="Helical" evidence="6">
    <location>
        <begin position="169"/>
        <end position="190"/>
    </location>
</feature>
<dbReference type="InterPro" id="IPR012919">
    <property type="entry name" value="SUN_dom"/>
</dbReference>
<evidence type="ECO:0000256" key="5">
    <source>
        <dbReference type="SAM" id="MobiDB-lite"/>
    </source>
</evidence>
<dbReference type="PANTHER" id="PTHR12911:SF8">
    <property type="entry name" value="KLAROID PROTEIN-RELATED"/>
    <property type="match status" value="1"/>
</dbReference>
<reference evidence="8 9" key="1">
    <citation type="submission" date="2019-01" db="EMBL/GenBank/DDBJ databases">
        <title>Draft Genome Sequencing of Zygosaccharomyces mellis Ca-7.</title>
        <authorList>
            <person name="Shiwa Y."/>
            <person name="Kanesaki Y."/>
            <person name="Ishige T."/>
            <person name="Mura K."/>
            <person name="Hori T."/>
            <person name="Tamura T."/>
        </authorList>
    </citation>
    <scope>NUCLEOTIDE SEQUENCE [LARGE SCALE GENOMIC DNA]</scope>
    <source>
        <strain evidence="8 9">Ca-7</strain>
    </source>
</reference>
<proteinExistence type="predicted"/>
<protein>
    <recommendedName>
        <fullName evidence="7">SUN domain-containing protein</fullName>
    </recommendedName>
</protein>
<dbReference type="OrthoDB" id="4065610at2759"/>
<evidence type="ECO:0000256" key="1">
    <source>
        <dbReference type="ARBA" id="ARBA00004370"/>
    </source>
</evidence>
<dbReference type="GO" id="GO:0034993">
    <property type="term" value="C:meiotic nuclear membrane microtubule tethering complex"/>
    <property type="evidence" value="ECO:0007669"/>
    <property type="project" value="TreeGrafter"/>
</dbReference>
<evidence type="ECO:0000256" key="6">
    <source>
        <dbReference type="SAM" id="Phobius"/>
    </source>
</evidence>
<evidence type="ECO:0000256" key="3">
    <source>
        <dbReference type="ARBA" id="ARBA00022989"/>
    </source>
</evidence>
<evidence type="ECO:0000259" key="7">
    <source>
        <dbReference type="PROSITE" id="PS51469"/>
    </source>
</evidence>
<feature type="region of interest" description="Disordered" evidence="5">
    <location>
        <begin position="90"/>
        <end position="112"/>
    </location>
</feature>
<feature type="compositionally biased region" description="Acidic residues" evidence="5">
    <location>
        <begin position="44"/>
        <end position="55"/>
    </location>
</feature>
<dbReference type="GO" id="GO:0043495">
    <property type="term" value="F:protein-membrane adaptor activity"/>
    <property type="evidence" value="ECO:0007669"/>
    <property type="project" value="TreeGrafter"/>
</dbReference>
<keyword evidence="3 6" id="KW-1133">Transmembrane helix</keyword>
<comment type="subcellular location">
    <subcellularLocation>
        <location evidence="1">Membrane</location>
    </subcellularLocation>
</comment>
<comment type="caution">
    <text evidence="8">The sequence shown here is derived from an EMBL/GenBank/DDBJ whole genome shotgun (WGS) entry which is preliminary data.</text>
</comment>
<dbReference type="AlphaFoldDB" id="A0A4C2E2Z2"/>
<dbReference type="Pfam" id="PF07738">
    <property type="entry name" value="Sad1_UNC"/>
    <property type="match status" value="1"/>
</dbReference>
<keyword evidence="2 6" id="KW-0812">Transmembrane</keyword>
<dbReference type="PANTHER" id="PTHR12911">
    <property type="entry name" value="SAD1/UNC-84-LIKE PROTEIN-RELATED"/>
    <property type="match status" value="1"/>
</dbReference>
<dbReference type="PROSITE" id="PS51469">
    <property type="entry name" value="SUN"/>
    <property type="match status" value="1"/>
</dbReference>
<gene>
    <name evidence="8" type="ORF">ZYGM_004423</name>
</gene>
<evidence type="ECO:0000313" key="9">
    <source>
        <dbReference type="Proteomes" id="UP000301737"/>
    </source>
</evidence>
<name>A0A4C2E2Z2_9SACH</name>
<feature type="domain" description="SUN" evidence="7">
    <location>
        <begin position="427"/>
        <end position="616"/>
    </location>
</feature>
<evidence type="ECO:0000256" key="2">
    <source>
        <dbReference type="ARBA" id="ARBA00022692"/>
    </source>
</evidence>
<accession>A0A4C2E2Z2</accession>
<organism evidence="8 9">
    <name type="scientific">Zygosaccharomyces mellis</name>
    <dbReference type="NCBI Taxonomy" id="42258"/>
    <lineage>
        <taxon>Eukaryota</taxon>
        <taxon>Fungi</taxon>
        <taxon>Dikarya</taxon>
        <taxon>Ascomycota</taxon>
        <taxon>Saccharomycotina</taxon>
        <taxon>Saccharomycetes</taxon>
        <taxon>Saccharomycetales</taxon>
        <taxon>Saccharomycetaceae</taxon>
        <taxon>Zygosaccharomyces</taxon>
    </lineage>
</organism>
<keyword evidence="9" id="KW-1185">Reference proteome</keyword>
<evidence type="ECO:0000313" key="8">
    <source>
        <dbReference type="EMBL" id="GCE98574.1"/>
    </source>
</evidence>
<sequence length="672" mass="77501">MDKNQPEDYLYNKSLSAAYKDLLMKQMRQQNRSMAVESDGSDKDIEEMGSYEDYDVGLNQRNKDDNDPEDDSEYYRKFKKSLVLDDDEGASGVDDAWLDENSTIDGDYTDEADRSFYEGDHQTEEGLNDDDDVVEDDDIYLGEDEGEDEGEDVDDEGEYMVNRPNRARFAWWVVLGIILFFAGPLLNMVLRPLGGSTTPMVGTPTGTTSLQRQINHLYNELDHRDNRYKGDFDKTIKVVISQFEKNIKKLLPSNLNYLQNQLESLTNRVNNISLALSRNVNPQFSMDNVTEWQQRLVRELEVQLPQEIPVVVNNSSSVLVIPELHSYLARLMSSLVEHSHPLDQPLEYDLSLYVREILANQFQYMDKDFFIKELNRKLQLNKQEIWQEMASKLDQWKMESGPNNVVPEQYSTILLRKLINQIYNSNQHQWEDDLDFATFSQGTKLLNHLTSSTFKQGNGVNPMELLQESRYGPSTYWQCASPRGCSWSIRFKEPIYLTRLFYSHGRFRNNLQMMNSAPKILSVYVRLATGEASKKLLGLAASFNMGARFSSDSQHILIGQYSYRLTDNRIRQPLPLPSWFIQLKPLVRSIVFQVDENHGNKQFTSLRKFTVNAVTQQDLQIMESNAFPLISSDPEYATSPIQTSQVEDNRRIAIAHDVKQDVPSFGQDEPDE</sequence>
<dbReference type="InterPro" id="IPR045119">
    <property type="entry name" value="SUN1-5"/>
</dbReference>
<feature type="region of interest" description="Disordered" evidence="5">
    <location>
        <begin position="29"/>
        <end position="74"/>
    </location>
</feature>
<evidence type="ECO:0000256" key="4">
    <source>
        <dbReference type="ARBA" id="ARBA00023136"/>
    </source>
</evidence>
<keyword evidence="4 6" id="KW-0472">Membrane</keyword>
<dbReference type="Proteomes" id="UP000301737">
    <property type="component" value="Unassembled WGS sequence"/>
</dbReference>
<dbReference type="EMBL" id="BIMX01000005">
    <property type="protein sequence ID" value="GCE98574.1"/>
    <property type="molecule type" value="Genomic_DNA"/>
</dbReference>
<dbReference type="Gene3D" id="2.60.120.260">
    <property type="entry name" value="Galactose-binding domain-like"/>
    <property type="match status" value="1"/>
</dbReference>